<evidence type="ECO:0000256" key="2">
    <source>
        <dbReference type="ARBA" id="ARBA00012727"/>
    </source>
</evidence>
<dbReference type="Pfam" id="PF13298">
    <property type="entry name" value="LigD_N"/>
    <property type="match status" value="1"/>
</dbReference>
<gene>
    <name evidence="24" type="primary">ligD</name>
    <name evidence="23" type="ORF">J2N86_14740</name>
    <name evidence="24" type="ORF">J2N86_15900</name>
</gene>
<dbReference type="Pfam" id="PF04679">
    <property type="entry name" value="DNA_ligase_A_C"/>
    <property type="match status" value="1"/>
</dbReference>
<evidence type="ECO:0000256" key="10">
    <source>
        <dbReference type="ARBA" id="ARBA00022801"/>
    </source>
</evidence>
<keyword evidence="12" id="KW-0067">ATP-binding</keyword>
<keyword evidence="9" id="KW-0227">DNA damage</keyword>
<evidence type="ECO:0000256" key="13">
    <source>
        <dbReference type="ARBA" id="ARBA00022932"/>
    </source>
</evidence>
<dbReference type="PROSITE" id="PS50160">
    <property type="entry name" value="DNA_LIGASE_A3"/>
    <property type="match status" value="1"/>
</dbReference>
<dbReference type="InterPro" id="IPR014143">
    <property type="entry name" value="NHEJ_ligase_prk"/>
</dbReference>
<dbReference type="InterPro" id="IPR014146">
    <property type="entry name" value="LigD_ligase_dom"/>
</dbReference>
<geneLocation type="plasmid" evidence="24 25">
    <name>pLlyPCM2298_2</name>
</geneLocation>
<dbReference type="Proteomes" id="UP001057474">
    <property type="component" value="Plasmid pLlyPCM2298_1"/>
</dbReference>
<comment type="catalytic activity">
    <reaction evidence="20">
        <text>ATP + (deoxyribonucleotide)n-3'-hydroxyl + 5'-phospho-(deoxyribonucleotide)m = (deoxyribonucleotide)n+m + AMP + diphosphate.</text>
        <dbReference type="EC" id="6.5.1.1"/>
    </reaction>
</comment>
<evidence type="ECO:0000256" key="6">
    <source>
        <dbReference type="ARBA" id="ARBA00022722"/>
    </source>
</evidence>
<evidence type="ECO:0000256" key="3">
    <source>
        <dbReference type="ARBA" id="ARBA00022598"/>
    </source>
</evidence>
<accession>A0ABY4YD05</accession>
<dbReference type="NCBIfam" id="TIGR02779">
    <property type="entry name" value="NHEJ_ligase_lig"/>
    <property type="match status" value="1"/>
</dbReference>
<dbReference type="InterPro" id="IPR012340">
    <property type="entry name" value="NA-bd_OB-fold"/>
</dbReference>
<dbReference type="SUPFAM" id="SSF56091">
    <property type="entry name" value="DNA ligase/mRNA capping enzyme, catalytic domain"/>
    <property type="match status" value="1"/>
</dbReference>
<evidence type="ECO:0000256" key="20">
    <source>
        <dbReference type="ARBA" id="ARBA00034003"/>
    </source>
</evidence>
<dbReference type="EC" id="6.5.1.1" evidence="2"/>
<keyword evidence="25" id="KW-1185">Reference proteome</keyword>
<dbReference type="GO" id="GO:0016874">
    <property type="term" value="F:ligase activity"/>
    <property type="evidence" value="ECO:0007669"/>
    <property type="project" value="UniProtKB-KW"/>
</dbReference>
<evidence type="ECO:0000259" key="22">
    <source>
        <dbReference type="PROSITE" id="PS50160"/>
    </source>
</evidence>
<dbReference type="NCBIfam" id="TIGR02778">
    <property type="entry name" value="ligD_pol"/>
    <property type="match status" value="1"/>
</dbReference>
<dbReference type="EMBL" id="CP071529">
    <property type="protein sequence ID" value="USQ15510.1"/>
    <property type="molecule type" value="Genomic_DNA"/>
</dbReference>
<evidence type="ECO:0000256" key="8">
    <source>
        <dbReference type="ARBA" id="ARBA00022741"/>
    </source>
</evidence>
<evidence type="ECO:0000256" key="18">
    <source>
        <dbReference type="ARBA" id="ARBA00023268"/>
    </source>
</evidence>
<keyword evidence="4" id="KW-0808">Transferase</keyword>
<dbReference type="PANTHER" id="PTHR42705">
    <property type="entry name" value="BIFUNCTIONAL NON-HOMOLOGOUS END JOINING PROTEIN LIGD"/>
    <property type="match status" value="1"/>
</dbReference>
<feature type="region of interest" description="Disordered" evidence="21">
    <location>
        <begin position="1"/>
        <end position="25"/>
    </location>
</feature>
<evidence type="ECO:0000256" key="9">
    <source>
        <dbReference type="ARBA" id="ARBA00022763"/>
    </source>
</evidence>
<dbReference type="NCBIfam" id="TIGR02776">
    <property type="entry name" value="NHEJ_ligase_prk"/>
    <property type="match status" value="1"/>
</dbReference>
<comment type="cofactor">
    <cofactor evidence="1">
        <name>Mn(2+)</name>
        <dbReference type="ChEBI" id="CHEBI:29035"/>
    </cofactor>
</comment>
<organism evidence="24 25">
    <name type="scientific">Legionella lytica</name>
    <dbReference type="NCBI Taxonomy" id="96232"/>
    <lineage>
        <taxon>Bacteria</taxon>
        <taxon>Pseudomonadati</taxon>
        <taxon>Pseudomonadota</taxon>
        <taxon>Gammaproteobacteria</taxon>
        <taxon>Legionellales</taxon>
        <taxon>Legionellaceae</taxon>
        <taxon>Legionella</taxon>
    </lineage>
</organism>
<dbReference type="InterPro" id="IPR014145">
    <property type="entry name" value="LigD_pol_dom"/>
</dbReference>
<keyword evidence="10" id="KW-0378">Hydrolase</keyword>
<evidence type="ECO:0000256" key="11">
    <source>
        <dbReference type="ARBA" id="ARBA00022839"/>
    </source>
</evidence>
<keyword evidence="16" id="KW-0234">DNA repair</keyword>
<reference evidence="24" key="1">
    <citation type="submission" date="2021-03" db="EMBL/GenBank/DDBJ databases">
        <title>Legionella lytica PCM 2298.</title>
        <authorList>
            <person name="Koper P."/>
        </authorList>
    </citation>
    <scope>NUCLEOTIDE SEQUENCE</scope>
    <source>
        <strain evidence="24">PCM 2298</strain>
        <plasmid evidence="23">pLlyPCM2298_1</plasmid>
        <plasmid evidence="24">pLlyPCM2298_2</plasmid>
    </source>
</reference>
<dbReference type="CDD" id="cd07971">
    <property type="entry name" value="OBF_DNA_ligase_LigD"/>
    <property type="match status" value="1"/>
</dbReference>
<keyword evidence="6" id="KW-0540">Nuclease</keyword>
<evidence type="ECO:0000313" key="24">
    <source>
        <dbReference type="EMBL" id="USQ15510.1"/>
    </source>
</evidence>
<dbReference type="NCBIfam" id="TIGR02777">
    <property type="entry name" value="LigD_PE_dom"/>
    <property type="match status" value="1"/>
</dbReference>
<dbReference type="Pfam" id="PF01068">
    <property type="entry name" value="DNA_ligase_A_M"/>
    <property type="match status" value="1"/>
</dbReference>
<keyword evidence="24" id="KW-0614">Plasmid</keyword>
<feature type="compositionally biased region" description="Basic residues" evidence="21">
    <location>
        <begin position="1"/>
        <end position="11"/>
    </location>
</feature>
<evidence type="ECO:0000256" key="5">
    <source>
        <dbReference type="ARBA" id="ARBA00022695"/>
    </source>
</evidence>
<feature type="domain" description="ATP-dependent DNA ligase family profile" evidence="22">
    <location>
        <begin position="319"/>
        <end position="410"/>
    </location>
</feature>
<keyword evidence="5" id="KW-0548">Nucleotidyltransferase</keyword>
<dbReference type="InterPro" id="IPR033651">
    <property type="entry name" value="PaeLigD_Pol-like"/>
</dbReference>
<keyword evidence="8" id="KW-0547">Nucleotide-binding</keyword>
<keyword evidence="7" id="KW-0479">Metal-binding</keyword>
<dbReference type="CDD" id="cd07906">
    <property type="entry name" value="Adenylation_DNA_ligase_LigD_LigC"/>
    <property type="match status" value="1"/>
</dbReference>
<protein>
    <recommendedName>
        <fullName evidence="2">DNA ligase (ATP)</fullName>
        <ecNumber evidence="2">6.5.1.1</ecNumber>
    </recommendedName>
    <alternativeName>
        <fullName evidence="19">NHEJ DNA polymerase</fullName>
    </alternativeName>
</protein>
<evidence type="ECO:0000256" key="12">
    <source>
        <dbReference type="ARBA" id="ARBA00022840"/>
    </source>
</evidence>
<dbReference type="Proteomes" id="UP001057474">
    <property type="component" value="Plasmid pLlyPCM2298_2"/>
</dbReference>
<dbReference type="EMBL" id="CP071528">
    <property type="protein sequence ID" value="USQ15225.1"/>
    <property type="molecule type" value="Genomic_DNA"/>
</dbReference>
<name>A0ABY4YD05_9GAMM</name>
<keyword evidence="11" id="KW-0269">Exonuclease</keyword>
<dbReference type="InterPro" id="IPR012310">
    <property type="entry name" value="DNA_ligase_ATP-dep_cent"/>
</dbReference>
<keyword evidence="18" id="KW-0511">Multifunctional enzyme</keyword>
<dbReference type="Gene3D" id="2.40.50.140">
    <property type="entry name" value="Nucleic acid-binding proteins"/>
    <property type="match status" value="1"/>
</dbReference>
<evidence type="ECO:0000313" key="23">
    <source>
        <dbReference type="EMBL" id="USQ15225.1"/>
    </source>
</evidence>
<evidence type="ECO:0000256" key="19">
    <source>
        <dbReference type="ARBA" id="ARBA00029943"/>
    </source>
</evidence>
<dbReference type="PANTHER" id="PTHR42705:SF2">
    <property type="entry name" value="BIFUNCTIONAL NON-HOMOLOGOUS END JOINING PROTEIN LIGD"/>
    <property type="match status" value="1"/>
</dbReference>
<geneLocation type="plasmid" evidence="23 25">
    <name>pLlyPCM2298_1</name>
</geneLocation>
<dbReference type="SUPFAM" id="SSF50249">
    <property type="entry name" value="Nucleic acid-binding proteins"/>
    <property type="match status" value="1"/>
</dbReference>
<keyword evidence="17" id="KW-0464">Manganese</keyword>
<dbReference type="CDD" id="cd04862">
    <property type="entry name" value="PaeLigD_Pol_like"/>
    <property type="match status" value="1"/>
</dbReference>
<dbReference type="Pfam" id="PF21686">
    <property type="entry name" value="LigD_Prim-Pol"/>
    <property type="match status" value="1"/>
</dbReference>
<keyword evidence="14" id="KW-0238">DNA-binding</keyword>
<evidence type="ECO:0000256" key="4">
    <source>
        <dbReference type="ARBA" id="ARBA00022679"/>
    </source>
</evidence>
<dbReference type="Gene3D" id="3.30.470.30">
    <property type="entry name" value="DNA ligase/mRNA capping enzyme"/>
    <property type="match status" value="1"/>
</dbReference>
<evidence type="ECO:0000256" key="1">
    <source>
        <dbReference type="ARBA" id="ARBA00001936"/>
    </source>
</evidence>
<evidence type="ECO:0000313" key="25">
    <source>
        <dbReference type="Proteomes" id="UP001057474"/>
    </source>
</evidence>
<proteinExistence type="predicted"/>
<keyword evidence="13" id="KW-0239">DNA-directed DNA polymerase</keyword>
<keyword evidence="15" id="KW-0233">DNA recombination</keyword>
<evidence type="ECO:0000256" key="15">
    <source>
        <dbReference type="ARBA" id="ARBA00023172"/>
    </source>
</evidence>
<dbReference type="Gene3D" id="3.30.1490.70">
    <property type="match status" value="1"/>
</dbReference>
<sequence>MGLSQYKKKRDFSKTPEPKGNVGKEPSRLFIIQKHAASHLHYDFRLELHGVLKSWAVPKGPSLDPKVKRLAMHVEDHPIQYGSFEGIIPKGQYGGGTVMLWDKGTWEPLDEKPYEAYEKGHLRFLLHAEKLQGRWDLIRFKDEKHWFLIKHEDEFAQSQEKYDITKALYRSVVSNYTMDEITANYERIWNSAGEQKVKSPQKPKNMKQAKPPVTLPKGLVPSEYPGFISPQLATLVDKPPLGAQWIHEIKFDGYRILAYKNGSEVNLTSRNNNAWTNDFPSIVEAVSRLPFKQLILDGEVVVLDKDGRSDFQLLQNSLKSNNGASFVYFVFDLLYFEGYDLRALPLLERKAILKNILSFTIPGLHYSDHIIKKGNDLYQYSCAQNLEGIISKLSTAPYLSKRSKNWLKIKCLKRQEFVIGGYTLPKGERSHFGSLFLGAYNKHGTLDFTGNVGTGFTEKSLNEINKLLQKNKSPKNPFNNNPPGYTTAHWLEPNLVCDVEFTEWTKDGHIRHPSFKGIRLDKKASEVVRELEMPIEKIKKQKADSKHSEAPFVITHPDKILYPEDEITKKDLLNYYETISEYILPYISYRPLTLVRCPSSYAKCFYQRHFNESTPETLLPFEDPNDKEHERYIYLNNREGLLSLVQMGVLEIHPWGSRIDHIEQPDTLVIDLDPAAGIPWKQVVSAALEVREHLAQYQLKSFVKSTGGKGLHVVIPIIPEYDWEIIKEFTHTFVKFLEKLKPSEYISTMTKSKRTGKIFVDYLRNQRTATAIGAYSTRARPHAPVSTPLAWDELSNRIEENSYTIKTLPKRLEQLKEDPWKEYWQIKQSLRLNEL</sequence>
<evidence type="ECO:0000256" key="14">
    <source>
        <dbReference type="ARBA" id="ARBA00023125"/>
    </source>
</evidence>
<evidence type="ECO:0000256" key="17">
    <source>
        <dbReference type="ARBA" id="ARBA00023211"/>
    </source>
</evidence>
<dbReference type="RefSeq" id="WP_252582466.1">
    <property type="nucleotide sequence ID" value="NZ_CP071528.1"/>
</dbReference>
<dbReference type="InterPro" id="IPR012309">
    <property type="entry name" value="DNA_ligase_ATP-dep_C"/>
</dbReference>
<evidence type="ECO:0000256" key="7">
    <source>
        <dbReference type="ARBA" id="ARBA00022723"/>
    </source>
</evidence>
<dbReference type="NCBIfam" id="NF004628">
    <property type="entry name" value="PRK05972.1"/>
    <property type="match status" value="1"/>
</dbReference>
<keyword evidence="3 24" id="KW-0436">Ligase</keyword>
<dbReference type="InterPro" id="IPR014144">
    <property type="entry name" value="LigD_PE_domain"/>
</dbReference>
<evidence type="ECO:0000256" key="16">
    <source>
        <dbReference type="ARBA" id="ARBA00023204"/>
    </source>
</evidence>
<dbReference type="InterPro" id="IPR052171">
    <property type="entry name" value="NHEJ_LigD"/>
</dbReference>
<dbReference type="Gene3D" id="3.90.920.10">
    <property type="entry name" value="DNA primase, PRIM domain"/>
    <property type="match status" value="1"/>
</dbReference>
<evidence type="ECO:0000256" key="21">
    <source>
        <dbReference type="SAM" id="MobiDB-lite"/>
    </source>
</evidence>